<feature type="domain" description="Baseplate structural protein Gp10 C-terminal" evidence="4">
    <location>
        <begin position="88"/>
        <end position="184"/>
    </location>
</feature>
<gene>
    <name evidence="5" type="ORF">HK107_05980</name>
</gene>
<dbReference type="InterPro" id="IPR037053">
    <property type="entry name" value="Phage_tail_collar_dom_sf"/>
</dbReference>
<name>A0A7Y3RKQ8_9PROT</name>
<dbReference type="EMBL" id="JABFCX010000002">
    <property type="protein sequence ID" value="NNU15869.1"/>
    <property type="molecule type" value="Genomic_DNA"/>
</dbReference>
<evidence type="ECO:0000259" key="3">
    <source>
        <dbReference type="Pfam" id="PF07484"/>
    </source>
</evidence>
<dbReference type="SUPFAM" id="SSF88874">
    <property type="entry name" value="Receptor-binding domain of short tail fibre protein gp12"/>
    <property type="match status" value="1"/>
</dbReference>
<evidence type="ECO:0000256" key="2">
    <source>
        <dbReference type="SAM" id="SignalP"/>
    </source>
</evidence>
<feature type="domain" description="Phage tail collar" evidence="3">
    <location>
        <begin position="31"/>
        <end position="86"/>
    </location>
</feature>
<evidence type="ECO:0000259" key="4">
    <source>
        <dbReference type="Pfam" id="PF21939"/>
    </source>
</evidence>
<comment type="caution">
    <text evidence="5">The sequence shown here is derived from an EMBL/GenBank/DDBJ whole genome shotgun (WGS) entry which is preliminary data.</text>
</comment>
<evidence type="ECO:0000256" key="1">
    <source>
        <dbReference type="SAM" id="MobiDB-lite"/>
    </source>
</evidence>
<dbReference type="Gene3D" id="3.90.1340.10">
    <property type="entry name" value="Phage tail collar domain"/>
    <property type="match status" value="1"/>
</dbReference>
<dbReference type="Pfam" id="PF07484">
    <property type="entry name" value="Collar"/>
    <property type="match status" value="1"/>
</dbReference>
<evidence type="ECO:0000313" key="5">
    <source>
        <dbReference type="EMBL" id="NNU15869.1"/>
    </source>
</evidence>
<dbReference type="RefSeq" id="WP_173197655.1">
    <property type="nucleotide sequence ID" value="NZ_JABFCX010000002.1"/>
</dbReference>
<feature type="region of interest" description="Disordered" evidence="1">
    <location>
        <begin position="89"/>
        <end position="112"/>
    </location>
</feature>
<feature type="chain" id="PRO_5031290406" evidence="2">
    <location>
        <begin position="26"/>
        <end position="198"/>
    </location>
</feature>
<organism evidence="5 6">
    <name type="scientific">Parvularcula mediterranea</name>
    <dbReference type="NCBI Taxonomy" id="2732508"/>
    <lineage>
        <taxon>Bacteria</taxon>
        <taxon>Pseudomonadati</taxon>
        <taxon>Pseudomonadota</taxon>
        <taxon>Alphaproteobacteria</taxon>
        <taxon>Parvularculales</taxon>
        <taxon>Parvularculaceae</taxon>
        <taxon>Parvularcula</taxon>
    </lineage>
</organism>
<keyword evidence="2" id="KW-0732">Signal</keyword>
<dbReference type="AlphaFoldDB" id="A0A7Y3RKQ8"/>
<keyword evidence="6" id="KW-1185">Reference proteome</keyword>
<proteinExistence type="predicted"/>
<reference evidence="5 6" key="1">
    <citation type="submission" date="2020-05" db="EMBL/GenBank/DDBJ databases">
        <title>Parvularcula mediterraneae sp. nov., isolated from polypropylene straw from shallow seawater of the seashore of Laganas in Zakynthos island, Greece.</title>
        <authorList>
            <person name="Szabo I."/>
            <person name="Al-Omari J."/>
            <person name="Rado J."/>
            <person name="Szerdahelyi G.S."/>
        </authorList>
    </citation>
    <scope>NUCLEOTIDE SEQUENCE [LARGE SCALE GENOMIC DNA]</scope>
    <source>
        <strain evidence="5 6">ZS-1/3</strain>
    </source>
</reference>
<accession>A0A7Y3RKQ8</accession>
<sequence>MKHFWKKTAATAAGLFALAGGQAAAQEFYLGQIIWGGWNFCPRGTATANGALLSISQNQALFSLLGTQYGGDGRTTFGLPDLQGRMAMGQGNGAGLTPRREGEEGGSETETLTEAQIPSHDHDLKATTALGNTNNPNGAAQANGRTARVYSTSAQPLNTTMNGESVADAGGSQSHNNLPPYTVVRACIVTVGTFPSRN</sequence>
<protein>
    <submittedName>
        <fullName evidence="5">Phage tail protein</fullName>
    </submittedName>
</protein>
<evidence type="ECO:0000313" key="6">
    <source>
        <dbReference type="Proteomes" id="UP000536835"/>
    </source>
</evidence>
<dbReference type="Pfam" id="PF21939">
    <property type="entry name" value="Gp10_C"/>
    <property type="match status" value="1"/>
</dbReference>
<feature type="signal peptide" evidence="2">
    <location>
        <begin position="1"/>
        <end position="25"/>
    </location>
</feature>
<dbReference type="Proteomes" id="UP000536835">
    <property type="component" value="Unassembled WGS sequence"/>
</dbReference>
<dbReference type="InterPro" id="IPR011083">
    <property type="entry name" value="Phage_tail_collar_dom"/>
</dbReference>
<dbReference type="InterPro" id="IPR053827">
    <property type="entry name" value="Gp10_C"/>
</dbReference>